<feature type="compositionally biased region" description="Pro residues" evidence="3">
    <location>
        <begin position="220"/>
        <end position="230"/>
    </location>
</feature>
<evidence type="ECO:0000256" key="1">
    <source>
        <dbReference type="ARBA" id="ARBA00022884"/>
    </source>
</evidence>
<evidence type="ECO:0000313" key="5">
    <source>
        <dbReference type="EMBL" id="EME49671.1"/>
    </source>
</evidence>
<dbReference type="PANTHER" id="PTHR22792:SF132">
    <property type="entry name" value="LA-RELATED PROTEIN 1"/>
    <property type="match status" value="1"/>
</dbReference>
<dbReference type="Gene3D" id="1.10.10.10">
    <property type="entry name" value="Winged helix-like DNA-binding domain superfamily/Winged helix DNA-binding domain"/>
    <property type="match status" value="1"/>
</dbReference>
<reference evidence="6" key="1">
    <citation type="journal article" date="2012" name="PLoS Genet.">
        <title>The genomes of the fungal plant pathogens Cladosporium fulvum and Dothistroma septosporum reveal adaptation to different hosts and lifestyles but also signatures of common ancestry.</title>
        <authorList>
            <person name="de Wit P.J.G.M."/>
            <person name="van der Burgt A."/>
            <person name="Oekmen B."/>
            <person name="Stergiopoulos I."/>
            <person name="Abd-Elsalam K.A."/>
            <person name="Aerts A.L."/>
            <person name="Bahkali A.H."/>
            <person name="Beenen H.G."/>
            <person name="Chettri P."/>
            <person name="Cox M.P."/>
            <person name="Datema E."/>
            <person name="de Vries R.P."/>
            <person name="Dhillon B."/>
            <person name="Ganley A.R."/>
            <person name="Griffiths S.A."/>
            <person name="Guo Y."/>
            <person name="Hamelin R.C."/>
            <person name="Henrissat B."/>
            <person name="Kabir M.S."/>
            <person name="Jashni M.K."/>
            <person name="Kema G."/>
            <person name="Klaubauf S."/>
            <person name="Lapidus A."/>
            <person name="Levasseur A."/>
            <person name="Lindquist E."/>
            <person name="Mehrabi R."/>
            <person name="Ohm R.A."/>
            <person name="Owen T.J."/>
            <person name="Salamov A."/>
            <person name="Schwelm A."/>
            <person name="Schijlen E."/>
            <person name="Sun H."/>
            <person name="van den Burg H.A."/>
            <person name="van Ham R.C.H.J."/>
            <person name="Zhang S."/>
            <person name="Goodwin S.B."/>
            <person name="Grigoriev I.V."/>
            <person name="Collemare J."/>
            <person name="Bradshaw R.E."/>
        </authorList>
    </citation>
    <scope>NUCLEOTIDE SEQUENCE [LARGE SCALE GENOMIC DNA]</scope>
    <source>
        <strain evidence="6">NZE10 / CBS 128990</strain>
    </source>
</reference>
<feature type="compositionally biased region" description="Basic and acidic residues" evidence="3">
    <location>
        <begin position="62"/>
        <end position="73"/>
    </location>
</feature>
<dbReference type="GO" id="GO:0010494">
    <property type="term" value="C:cytoplasmic stress granule"/>
    <property type="evidence" value="ECO:0007669"/>
    <property type="project" value="TreeGrafter"/>
</dbReference>
<feature type="compositionally biased region" description="Polar residues" evidence="3">
    <location>
        <begin position="94"/>
        <end position="107"/>
    </location>
</feature>
<feature type="compositionally biased region" description="Polar residues" evidence="3">
    <location>
        <begin position="941"/>
        <end position="950"/>
    </location>
</feature>
<reference evidence="5 6" key="2">
    <citation type="journal article" date="2012" name="PLoS Pathog.">
        <title>Diverse lifestyles and strategies of plant pathogenesis encoded in the genomes of eighteen Dothideomycetes fungi.</title>
        <authorList>
            <person name="Ohm R.A."/>
            <person name="Feau N."/>
            <person name="Henrissat B."/>
            <person name="Schoch C.L."/>
            <person name="Horwitz B.A."/>
            <person name="Barry K.W."/>
            <person name="Condon B.J."/>
            <person name="Copeland A.C."/>
            <person name="Dhillon B."/>
            <person name="Glaser F."/>
            <person name="Hesse C.N."/>
            <person name="Kosti I."/>
            <person name="LaButti K."/>
            <person name="Lindquist E.A."/>
            <person name="Lucas S."/>
            <person name="Salamov A.A."/>
            <person name="Bradshaw R.E."/>
            <person name="Ciuffetti L."/>
            <person name="Hamelin R.C."/>
            <person name="Kema G.H.J."/>
            <person name="Lawrence C."/>
            <person name="Scott J.A."/>
            <person name="Spatafora J.W."/>
            <person name="Turgeon B.G."/>
            <person name="de Wit P.J.G.M."/>
            <person name="Zhong S."/>
            <person name="Goodwin S.B."/>
            <person name="Grigoriev I.V."/>
        </authorList>
    </citation>
    <scope>NUCLEOTIDE SEQUENCE [LARGE SCALE GENOMIC DNA]</scope>
    <source>
        <strain evidence="6">NZE10 / CBS 128990</strain>
    </source>
</reference>
<dbReference type="Pfam" id="PF21071">
    <property type="entry name" value="LARP1_HEAT"/>
    <property type="match status" value="1"/>
</dbReference>
<feature type="region of interest" description="Disordered" evidence="3">
    <location>
        <begin position="511"/>
        <end position="611"/>
    </location>
</feature>
<feature type="domain" description="HTH La-type RNA-binding" evidence="4">
    <location>
        <begin position="703"/>
        <end position="794"/>
    </location>
</feature>
<dbReference type="OMA" id="GIMSAVP"/>
<dbReference type="Proteomes" id="UP000016933">
    <property type="component" value="Unassembled WGS sequence"/>
</dbReference>
<proteinExistence type="predicted"/>
<dbReference type="InterPro" id="IPR036390">
    <property type="entry name" value="WH_DNA-bd_sf"/>
</dbReference>
<feature type="compositionally biased region" description="Basic and acidic residues" evidence="3">
    <location>
        <begin position="551"/>
        <end position="572"/>
    </location>
</feature>
<dbReference type="PANTHER" id="PTHR22792">
    <property type="entry name" value="LUPUS LA PROTEIN-RELATED"/>
    <property type="match status" value="1"/>
</dbReference>
<dbReference type="EMBL" id="KB446535">
    <property type="protein sequence ID" value="EME49671.1"/>
    <property type="molecule type" value="Genomic_DNA"/>
</dbReference>
<name>N1Q1R6_DOTSN</name>
<dbReference type="OrthoDB" id="340227at2759"/>
<feature type="compositionally biased region" description="Basic and acidic residues" evidence="3">
    <location>
        <begin position="443"/>
        <end position="454"/>
    </location>
</feature>
<dbReference type="Pfam" id="PF05383">
    <property type="entry name" value="La"/>
    <property type="match status" value="1"/>
</dbReference>
<feature type="region of interest" description="Disordered" evidence="3">
    <location>
        <begin position="796"/>
        <end position="847"/>
    </location>
</feature>
<dbReference type="HOGENOM" id="CLU_005100_0_0_1"/>
<evidence type="ECO:0000256" key="2">
    <source>
        <dbReference type="PROSITE-ProRule" id="PRU00332"/>
    </source>
</evidence>
<dbReference type="InterPro" id="IPR045180">
    <property type="entry name" value="La_dom_prot"/>
</dbReference>
<dbReference type="InterPro" id="IPR036388">
    <property type="entry name" value="WH-like_DNA-bd_sf"/>
</dbReference>
<feature type="compositionally biased region" description="Polar residues" evidence="3">
    <location>
        <begin position="122"/>
        <end position="146"/>
    </location>
</feature>
<dbReference type="CDD" id="cd07323">
    <property type="entry name" value="LAM"/>
    <property type="match status" value="1"/>
</dbReference>
<feature type="compositionally biased region" description="Low complexity" evidence="3">
    <location>
        <begin position="290"/>
        <end position="305"/>
    </location>
</feature>
<protein>
    <recommendedName>
        <fullName evidence="4">HTH La-type RNA-binding domain-containing protein</fullName>
    </recommendedName>
</protein>
<evidence type="ECO:0000256" key="3">
    <source>
        <dbReference type="SAM" id="MobiDB-lite"/>
    </source>
</evidence>
<feature type="compositionally biased region" description="Polar residues" evidence="3">
    <location>
        <begin position="600"/>
        <end position="611"/>
    </location>
</feature>
<feature type="compositionally biased region" description="Polar residues" evidence="3">
    <location>
        <begin position="461"/>
        <end position="470"/>
    </location>
</feature>
<feature type="compositionally biased region" description="Low complexity" evidence="3">
    <location>
        <begin position="108"/>
        <end position="121"/>
    </location>
</feature>
<feature type="compositionally biased region" description="Polar residues" evidence="3">
    <location>
        <begin position="982"/>
        <end position="992"/>
    </location>
</feature>
<feature type="region of interest" description="Disordered" evidence="3">
    <location>
        <begin position="1"/>
        <end position="480"/>
    </location>
</feature>
<dbReference type="PROSITE" id="PS50961">
    <property type="entry name" value="HTH_LA"/>
    <property type="match status" value="1"/>
</dbReference>
<feature type="compositionally biased region" description="Polar residues" evidence="3">
    <location>
        <begin position="1"/>
        <end position="12"/>
    </location>
</feature>
<dbReference type="GO" id="GO:0005829">
    <property type="term" value="C:cytosol"/>
    <property type="evidence" value="ECO:0007669"/>
    <property type="project" value="TreeGrafter"/>
</dbReference>
<dbReference type="InterPro" id="IPR006630">
    <property type="entry name" value="La_HTH"/>
</dbReference>
<feature type="region of interest" description="Disordered" evidence="3">
    <location>
        <begin position="867"/>
        <end position="912"/>
    </location>
</feature>
<dbReference type="GO" id="GO:0000339">
    <property type="term" value="F:RNA cap binding"/>
    <property type="evidence" value="ECO:0007669"/>
    <property type="project" value="InterPro"/>
</dbReference>
<feature type="compositionally biased region" description="Gly residues" evidence="3">
    <location>
        <begin position="400"/>
        <end position="412"/>
    </location>
</feature>
<dbReference type="SUPFAM" id="SSF46785">
    <property type="entry name" value="Winged helix' DNA-binding domain"/>
    <property type="match status" value="1"/>
</dbReference>
<dbReference type="GO" id="GO:0045727">
    <property type="term" value="P:positive regulation of translation"/>
    <property type="evidence" value="ECO:0007669"/>
    <property type="project" value="TreeGrafter"/>
</dbReference>
<feature type="compositionally biased region" description="Polar residues" evidence="3">
    <location>
        <begin position="511"/>
        <end position="527"/>
    </location>
</feature>
<feature type="compositionally biased region" description="Basic and acidic residues" evidence="3">
    <location>
        <begin position="337"/>
        <end position="349"/>
    </location>
</feature>
<gene>
    <name evidence="5" type="ORF">DOTSEDRAFT_68447</name>
</gene>
<dbReference type="eggNOG" id="KOG2590">
    <property type="taxonomic scope" value="Eukaryota"/>
</dbReference>
<organism evidence="5 6">
    <name type="scientific">Dothistroma septosporum (strain NZE10 / CBS 128990)</name>
    <name type="common">Red band needle blight fungus</name>
    <name type="synonym">Mycosphaerella pini</name>
    <dbReference type="NCBI Taxonomy" id="675120"/>
    <lineage>
        <taxon>Eukaryota</taxon>
        <taxon>Fungi</taxon>
        <taxon>Dikarya</taxon>
        <taxon>Ascomycota</taxon>
        <taxon>Pezizomycotina</taxon>
        <taxon>Dothideomycetes</taxon>
        <taxon>Dothideomycetidae</taxon>
        <taxon>Mycosphaerellales</taxon>
        <taxon>Mycosphaerellaceae</taxon>
        <taxon>Dothistroma</taxon>
    </lineage>
</organism>
<feature type="compositionally biased region" description="Polar residues" evidence="3">
    <location>
        <begin position="427"/>
        <end position="442"/>
    </location>
</feature>
<feature type="compositionally biased region" description="Basic and acidic residues" evidence="3">
    <location>
        <begin position="231"/>
        <end position="245"/>
    </location>
</feature>
<dbReference type="AlphaFoldDB" id="N1Q1R6"/>
<dbReference type="STRING" id="675120.N1Q1R6"/>
<keyword evidence="1 2" id="KW-0694">RNA-binding</keyword>
<sequence length="1169" mass="126594">MAALNQSPSGFSYAQAAKGRSATTASKTPSSKVTSGTATPATGGFSELGPKSNWADDVEATEGEKSTDARKASSEQSKSQAKDNAVERTKSESRPPNGSSGVSTPDLTASSTSASNTDDNSPAQNGTSSSDTTWETKSQNSAQNSEPAWIAERKERQSGTPGEEGKVRRGKKEPKEPKDSGTRPATPKPVVLTDAPPPVVNPWAKRMEDAKAKPATVPSAPKPTAVPPIRPDAKENQRPVSEPRKKANSLTSIPREAAHSPATEDVKKSNVPQSKRANDLRHSARQGSKPTAGDGHGDTAAAAPTKGIQREHQSLPNLTAAPPPVKDDVAWPTPETAQEKERKDIQTEKEAEDTVDAEVSAGAKREKTKWKPVPVTPTIVWQTEEMNRPPRGPNGERGGRGGNGARGRGGFRGAQNGSKGGDRAATRNGSSPSEGETNGSGTQRERLNTVDREAPSMAAKVNTQRSNATQPHEEGYASASANVLSHTNELAVVEISSISATAPIFDARRSYSPSKIDSGVPSGQQDVKTPDPIPRQSHPTTQPSDATDGAETARDGPTIRRVPSDGRKEARSFEPLNGKEWNSASRGGKRGGRGRGASREYTNGHQTSQSFVNGHTDFVNAFAGVSPSPLAYQGSRGPYAFSQQSRGGWPRGASRSQSIPVDNAYNGRQFWPGAPLQPMQTYLPGMYDYQSGMPYTAVPFHPMAEHQHLLDMVHTQLDYYFSMDNLLKDMFLRKNMDGQGFVFLDTIANFNRVKQLTVDKDIIRAVCLRSDTIEIRLGEDGKERLRRREGWEQFVLPKEQREKTAQTDGPQVLQRPEQPHLQFWSPPSTFRGPTSAGIIGRRSHDSGVPMDGGVAGFAPFSPLAEAPYGDFTNGEEGRGRSAASPIQDSGIAPGQQALSGKRGADDSEPDVFPNQNIEALTVVVRPGLQRSSVSHHHAASRTFSNGSIDTRSIHGELEKAADEGGQPTTNGEPAVNGDHNGTALSRHTSPSLARSPEKGSSDQELALFWCKDKELPQEKIPQDGTTEPYITLRAKAIKQRDEAATGNCPYDLDVLYQFWSHFLIRNFNKSMYREFQELAHLDAQDRRNGVGMRNLVQFYAKALSSTNPIRDNIIRDYVALVNNEPQILGGTAYKQLRQAWRDGALNLKNRKKLADILDEPLKFKLEGQA</sequence>
<evidence type="ECO:0000259" key="4">
    <source>
        <dbReference type="PROSITE" id="PS50961"/>
    </source>
</evidence>
<evidence type="ECO:0000313" key="6">
    <source>
        <dbReference type="Proteomes" id="UP000016933"/>
    </source>
</evidence>
<dbReference type="SMART" id="SM00715">
    <property type="entry name" value="LA"/>
    <property type="match status" value="1"/>
</dbReference>
<keyword evidence="6" id="KW-1185">Reference proteome</keyword>
<feature type="region of interest" description="Disordered" evidence="3">
    <location>
        <begin position="931"/>
        <end position="950"/>
    </location>
</feature>
<feature type="compositionally biased region" description="Low complexity" evidence="3">
    <location>
        <begin position="21"/>
        <end position="35"/>
    </location>
</feature>
<accession>N1Q1R6</accession>
<feature type="region of interest" description="Disordered" evidence="3">
    <location>
        <begin position="960"/>
        <end position="1000"/>
    </location>
</feature>
<dbReference type="GO" id="GO:0048255">
    <property type="term" value="P:mRNA stabilization"/>
    <property type="evidence" value="ECO:0007669"/>
    <property type="project" value="InterPro"/>
</dbReference>
<feature type="compositionally biased region" description="Basic and acidic residues" evidence="3">
    <location>
        <begin position="151"/>
        <end position="181"/>
    </location>
</feature>
<feature type="compositionally biased region" description="Basic and acidic residues" evidence="3">
    <location>
        <begin position="256"/>
        <end position="268"/>
    </location>
</feature>
<dbReference type="InterPro" id="IPR006607">
    <property type="entry name" value="DM15"/>
</dbReference>
<feature type="compositionally biased region" description="Basic and acidic residues" evidence="3">
    <location>
        <begin position="80"/>
        <end position="93"/>
    </location>
</feature>